<keyword evidence="7 11" id="KW-1133">Transmembrane helix</keyword>
<reference evidence="16" key="1">
    <citation type="submission" date="2016-11" db="UniProtKB">
        <authorList>
            <consortium name="WormBaseParasite"/>
        </authorList>
    </citation>
    <scope>IDENTIFICATION</scope>
</reference>
<dbReference type="PRINTS" id="PR00252">
    <property type="entry name" value="NRIONCHANNEL"/>
</dbReference>
<dbReference type="PROSITE" id="PS00236">
    <property type="entry name" value="NEUROTR_ION_CHANNEL"/>
    <property type="match status" value="1"/>
</dbReference>
<evidence type="ECO:0000313" key="15">
    <source>
        <dbReference type="Proteomes" id="UP000095287"/>
    </source>
</evidence>
<keyword evidence="5 11" id="KW-0812">Transmembrane</keyword>
<dbReference type="CDD" id="cd18987">
    <property type="entry name" value="LGIC_ECD_anion"/>
    <property type="match status" value="1"/>
</dbReference>
<evidence type="ECO:0000256" key="1">
    <source>
        <dbReference type="ARBA" id="ARBA00004141"/>
    </source>
</evidence>
<dbReference type="SUPFAM" id="SSF90112">
    <property type="entry name" value="Neurotransmitter-gated ion-channel transmembrane pore"/>
    <property type="match status" value="1"/>
</dbReference>
<dbReference type="InterPro" id="IPR006201">
    <property type="entry name" value="Neur_channel"/>
</dbReference>
<evidence type="ECO:0000256" key="11">
    <source>
        <dbReference type="RuleBase" id="RU000687"/>
    </source>
</evidence>
<keyword evidence="15" id="KW-1185">Reference proteome</keyword>
<feature type="domain" description="Neurotransmitter-gated ion-channel transmembrane" evidence="14">
    <location>
        <begin position="528"/>
        <end position="691"/>
    </location>
</feature>
<dbReference type="GO" id="GO:0005230">
    <property type="term" value="F:extracellular ligand-gated monoatomic ion channel activity"/>
    <property type="evidence" value="ECO:0007669"/>
    <property type="project" value="InterPro"/>
</dbReference>
<dbReference type="PANTHER" id="PTHR18945">
    <property type="entry name" value="NEUROTRANSMITTER GATED ION CHANNEL"/>
    <property type="match status" value="1"/>
</dbReference>
<evidence type="ECO:0000256" key="10">
    <source>
        <dbReference type="ARBA" id="ARBA00023303"/>
    </source>
</evidence>
<evidence type="ECO:0000259" key="14">
    <source>
        <dbReference type="Pfam" id="PF02932"/>
    </source>
</evidence>
<keyword evidence="6" id="KW-0732">Signal</keyword>
<dbReference type="NCBIfam" id="TIGR00860">
    <property type="entry name" value="LIC"/>
    <property type="match status" value="1"/>
</dbReference>
<dbReference type="GO" id="GO:0004888">
    <property type="term" value="F:transmembrane signaling receptor activity"/>
    <property type="evidence" value="ECO:0007669"/>
    <property type="project" value="InterPro"/>
</dbReference>
<dbReference type="Proteomes" id="UP000095287">
    <property type="component" value="Unplaced"/>
</dbReference>
<feature type="compositionally biased region" description="Basic and acidic residues" evidence="12">
    <location>
        <begin position="688"/>
        <end position="703"/>
    </location>
</feature>
<evidence type="ECO:0000313" key="16">
    <source>
        <dbReference type="WBParaSite" id="L893_g13119.t2"/>
    </source>
</evidence>
<evidence type="ECO:0000256" key="8">
    <source>
        <dbReference type="ARBA" id="ARBA00023065"/>
    </source>
</evidence>
<feature type="transmembrane region" description="Helical" evidence="11">
    <location>
        <begin position="100"/>
        <end position="129"/>
    </location>
</feature>
<dbReference type="PRINTS" id="PR00253">
    <property type="entry name" value="GABAARECEPTR"/>
</dbReference>
<dbReference type="InterPro" id="IPR006202">
    <property type="entry name" value="Neur_chan_lig-bd"/>
</dbReference>
<dbReference type="AlphaFoldDB" id="A0A1I7Y6B9"/>
<evidence type="ECO:0000256" key="4">
    <source>
        <dbReference type="ARBA" id="ARBA00022475"/>
    </source>
</evidence>
<feature type="transmembrane region" description="Helical" evidence="11">
    <location>
        <begin position="525"/>
        <end position="544"/>
    </location>
</feature>
<dbReference type="InterPro" id="IPR006029">
    <property type="entry name" value="Neurotrans-gated_channel_TM"/>
</dbReference>
<protein>
    <submittedName>
        <fullName evidence="16">Neur_chan_LBD domain-containing protein</fullName>
    </submittedName>
</protein>
<dbReference type="CDD" id="cd19049">
    <property type="entry name" value="LGIC_TM_anion"/>
    <property type="match status" value="1"/>
</dbReference>
<sequence length="703" mass="80502">MQPYYGAKLNRVQRSLEEAIACKVVIESLRYAHADGEVIRDAAQLGYLVLNATTEEIIPPERAITLIEKRSLASKNPKLAMLNLHNGNVPRMDAFKMPTYFGLLVMLVSVFAFLMIIILVIFGLVLCYYRASFLNAKRRIEEQKIAEGRANKAHRYKQPPPVLTQSASSLRERSSLCSHSDGATDAQNRLIPCKRSKYPSDPMNTEQNRDVNRVSSWTSRFANLSLVTFFPLSTRACVYTLRQRSEDAEAKNNNYDNKTGLAPSRLFEIYFVPEQCQSRQADPSRGPMPGLLPPVLLLLIVAGSREVEAFESESIETILSNNRNYNKNAYPTQFLDEPTIVTIQMYIEGMSSFRAQSMDFQVDIYFQEQWIDERLRHNGSRRILIKDPHLFNMIWHPDLYFANARTSEFHDVTSPNFLVWVYPNGTVWYDCRISLTVICMQNLARYPLDSQSCTLRILSYAYDYDQLLVKWNGLNPVETNEEIRMPDMRLRSIKPGLRNDTYATGVWSCATAEFKVDREIMHHVIQSYVPTALIVVISWFSFWLDVEAVPGRVSLSITTLLTLATQSSAARMALPQASYVKAIDVWMGACMTFVFSAMIEFTVVNYCCRRKPKEKKPETNGLSAQVQQLIQDYNKQPTSSYDISVESDGNQVQNVLLEKKTIRELRQNPYALREGSQLRMLSSKKRKRIEESGEDSLKHSWNT</sequence>
<dbReference type="InterPro" id="IPR036734">
    <property type="entry name" value="Neur_chan_lig-bd_sf"/>
</dbReference>
<evidence type="ECO:0000256" key="2">
    <source>
        <dbReference type="ARBA" id="ARBA00004236"/>
    </source>
</evidence>
<dbReference type="Pfam" id="PF02931">
    <property type="entry name" value="Neur_chan_LBD"/>
    <property type="match status" value="1"/>
</dbReference>
<dbReference type="Pfam" id="PF02932">
    <property type="entry name" value="Neur_chan_memb"/>
    <property type="match status" value="1"/>
</dbReference>
<comment type="subcellular location">
    <subcellularLocation>
        <location evidence="2">Cell membrane</location>
    </subcellularLocation>
    <subcellularLocation>
        <location evidence="1">Membrane</location>
        <topology evidence="1">Multi-pass membrane protein</topology>
    </subcellularLocation>
</comment>
<feature type="transmembrane region" description="Helical" evidence="11">
    <location>
        <begin position="585"/>
        <end position="608"/>
    </location>
</feature>
<dbReference type="SUPFAM" id="SSF63712">
    <property type="entry name" value="Nicotinic receptor ligand binding domain-like"/>
    <property type="match status" value="1"/>
</dbReference>
<dbReference type="InterPro" id="IPR038050">
    <property type="entry name" value="Neuro_actylchol_rec"/>
</dbReference>
<dbReference type="Gene3D" id="2.70.170.10">
    <property type="entry name" value="Neurotransmitter-gated ion-channel ligand-binding domain"/>
    <property type="match status" value="1"/>
</dbReference>
<organism evidence="15 16">
    <name type="scientific">Steinernema glaseri</name>
    <dbReference type="NCBI Taxonomy" id="37863"/>
    <lineage>
        <taxon>Eukaryota</taxon>
        <taxon>Metazoa</taxon>
        <taxon>Ecdysozoa</taxon>
        <taxon>Nematoda</taxon>
        <taxon>Chromadorea</taxon>
        <taxon>Rhabditida</taxon>
        <taxon>Tylenchina</taxon>
        <taxon>Panagrolaimomorpha</taxon>
        <taxon>Strongyloidoidea</taxon>
        <taxon>Steinernematidae</taxon>
        <taxon>Steinernema</taxon>
    </lineage>
</organism>
<name>A0A1I7Y6B9_9BILA</name>
<keyword evidence="3 11" id="KW-0813">Transport</keyword>
<feature type="region of interest" description="Disordered" evidence="12">
    <location>
        <begin position="683"/>
        <end position="703"/>
    </location>
</feature>
<keyword evidence="4" id="KW-1003">Cell membrane</keyword>
<evidence type="ECO:0000256" key="6">
    <source>
        <dbReference type="ARBA" id="ARBA00022729"/>
    </source>
</evidence>
<evidence type="ECO:0000256" key="9">
    <source>
        <dbReference type="ARBA" id="ARBA00023136"/>
    </source>
</evidence>
<dbReference type="GO" id="GO:0005886">
    <property type="term" value="C:plasma membrane"/>
    <property type="evidence" value="ECO:0007669"/>
    <property type="project" value="UniProtKB-SubCell"/>
</dbReference>
<dbReference type="InterPro" id="IPR006028">
    <property type="entry name" value="GABAA/Glycine_rcpt"/>
</dbReference>
<keyword evidence="10 11" id="KW-0407">Ion channel</keyword>
<evidence type="ECO:0000256" key="12">
    <source>
        <dbReference type="SAM" id="MobiDB-lite"/>
    </source>
</evidence>
<comment type="caution">
    <text evidence="11">Lacks conserved residue(s) required for the propagation of feature annotation.</text>
</comment>
<evidence type="ECO:0000256" key="5">
    <source>
        <dbReference type="ARBA" id="ARBA00022692"/>
    </source>
</evidence>
<evidence type="ECO:0000259" key="13">
    <source>
        <dbReference type="Pfam" id="PF02931"/>
    </source>
</evidence>
<evidence type="ECO:0000256" key="3">
    <source>
        <dbReference type="ARBA" id="ARBA00022448"/>
    </source>
</evidence>
<evidence type="ECO:0000256" key="7">
    <source>
        <dbReference type="ARBA" id="ARBA00022989"/>
    </source>
</evidence>
<dbReference type="Gene3D" id="1.20.58.390">
    <property type="entry name" value="Neurotransmitter-gated ion-channel transmembrane domain"/>
    <property type="match status" value="1"/>
</dbReference>
<feature type="domain" description="Neurotransmitter-gated ion-channel ligand-binding" evidence="13">
    <location>
        <begin position="316"/>
        <end position="510"/>
    </location>
</feature>
<keyword evidence="9 11" id="KW-0472">Membrane</keyword>
<proteinExistence type="inferred from homology"/>
<accession>A0A1I7Y6B9</accession>
<dbReference type="InterPro" id="IPR018000">
    <property type="entry name" value="Neurotransmitter_ion_chnl_CS"/>
</dbReference>
<dbReference type="FunFam" id="2.70.170.10:FF:000039">
    <property type="entry name" value="Ligand-Gated ion Channel"/>
    <property type="match status" value="1"/>
</dbReference>
<dbReference type="InterPro" id="IPR036719">
    <property type="entry name" value="Neuro-gated_channel_TM_sf"/>
</dbReference>
<comment type="similarity">
    <text evidence="11">Belongs to the ligand-gated ion channel (TC 1.A.9) family.</text>
</comment>
<keyword evidence="8 11" id="KW-0406">Ion transport</keyword>
<dbReference type="WBParaSite" id="L893_g13119.t2">
    <property type="protein sequence ID" value="L893_g13119.t2"/>
    <property type="gene ID" value="L893_g13119"/>
</dbReference>